<reference evidence="7 8" key="1">
    <citation type="journal article" name="Front. Microbiol.">
        <title>Sugar Metabolism of the First Thermophilic Planctomycete Thermogutta terrifontis: Comparative Genomic and Transcriptomic Approaches.</title>
        <authorList>
            <person name="Elcheninov A.G."/>
            <person name="Menzel P."/>
            <person name="Gudbergsdottir S.R."/>
            <person name="Slesarev A.I."/>
            <person name="Kadnikov V.V."/>
            <person name="Krogh A."/>
            <person name="Bonch-Osmolovskaya E.A."/>
            <person name="Peng X."/>
            <person name="Kublanov I.V."/>
        </authorList>
    </citation>
    <scope>NUCLEOTIDE SEQUENCE [LARGE SCALE GENOMIC DNA]</scope>
    <source>
        <strain evidence="7 8">R1</strain>
    </source>
</reference>
<dbReference type="FunFam" id="3.90.1150.10:FF:000041">
    <property type="entry name" value="Low-specificity L-threonine aldolase"/>
    <property type="match status" value="1"/>
</dbReference>
<dbReference type="InterPro" id="IPR015421">
    <property type="entry name" value="PyrdxlP-dep_Trfase_major"/>
</dbReference>
<dbReference type="OrthoDB" id="9774495at2"/>
<keyword evidence="3" id="KW-0663">Pyridoxal phosphate</keyword>
<dbReference type="InterPro" id="IPR015424">
    <property type="entry name" value="PyrdxlP-dep_Trfase"/>
</dbReference>
<proteinExistence type="inferred from homology"/>
<dbReference type="KEGG" id="ttf:THTE_0838"/>
<dbReference type="CDD" id="cd06502">
    <property type="entry name" value="TA_like"/>
    <property type="match status" value="1"/>
</dbReference>
<dbReference type="Pfam" id="PF01212">
    <property type="entry name" value="Beta_elim_lyase"/>
    <property type="match status" value="1"/>
</dbReference>
<dbReference type="Proteomes" id="UP000215086">
    <property type="component" value="Chromosome"/>
</dbReference>
<evidence type="ECO:0000256" key="2">
    <source>
        <dbReference type="ARBA" id="ARBA00006966"/>
    </source>
</evidence>
<dbReference type="Gene3D" id="3.90.1150.10">
    <property type="entry name" value="Aspartate Aminotransferase, domain 1"/>
    <property type="match status" value="1"/>
</dbReference>
<dbReference type="PANTHER" id="PTHR48097">
    <property type="entry name" value="L-THREONINE ALDOLASE-RELATED"/>
    <property type="match status" value="1"/>
</dbReference>
<evidence type="ECO:0000256" key="4">
    <source>
        <dbReference type="ARBA" id="ARBA00023239"/>
    </source>
</evidence>
<accession>A0A286RBV4</accession>
<dbReference type="GO" id="GO:0006567">
    <property type="term" value="P:L-threonine catabolic process"/>
    <property type="evidence" value="ECO:0007669"/>
    <property type="project" value="TreeGrafter"/>
</dbReference>
<protein>
    <submittedName>
        <fullName evidence="7">Low-specificity L-threonine aldolase</fullName>
        <ecNumber evidence="7">4.1.2.48</ecNumber>
    </submittedName>
</protein>
<evidence type="ECO:0000256" key="5">
    <source>
        <dbReference type="PIRSR" id="PIRSR017617-1"/>
    </source>
</evidence>
<gene>
    <name evidence="7" type="ORF">THTE_0838</name>
</gene>
<organism evidence="7 8">
    <name type="scientific">Thermogutta terrifontis</name>
    <dbReference type="NCBI Taxonomy" id="1331910"/>
    <lineage>
        <taxon>Bacteria</taxon>
        <taxon>Pseudomonadati</taxon>
        <taxon>Planctomycetota</taxon>
        <taxon>Planctomycetia</taxon>
        <taxon>Pirellulales</taxon>
        <taxon>Thermoguttaceae</taxon>
        <taxon>Thermogutta</taxon>
    </lineage>
</organism>
<dbReference type="RefSeq" id="WP_095414043.1">
    <property type="nucleotide sequence ID" value="NZ_CP018477.1"/>
</dbReference>
<dbReference type="FunFam" id="3.40.640.10:FF:000030">
    <property type="entry name" value="Low-specificity L-threonine aldolase"/>
    <property type="match status" value="1"/>
</dbReference>
<name>A0A286RBV4_9BACT</name>
<dbReference type="PANTHER" id="PTHR48097:SF9">
    <property type="entry name" value="L-THREONINE ALDOLASE"/>
    <property type="match status" value="1"/>
</dbReference>
<evidence type="ECO:0000256" key="1">
    <source>
        <dbReference type="ARBA" id="ARBA00001933"/>
    </source>
</evidence>
<sequence>MKTERILDFRSDTVTRPTPGMRAAMASAEVGDDVLGDDPTVQRLEERVAELLHKEAALFVPSGTMSNLIAVRLHCRPGDEMICEADSHIYNYEQGGYAQICGVAARPVQGYWGLMQPEQLEGLIRPQNVHFVRTRLLTLENTHNRGGGRVQPFSLVETLVGWARRNHLALHLDGARLWNASVATGIPLHEWAQLFDTVNVCFSKGLGAPVGSALAGPKDLIAEARRHRKVLGGGMRQVGVLAAAALYALEHHIDRLAEDHANARRLAAGLMEIPFLTLMPIPVETNILLFDVAPEWGTAAQLSQLLKDHGVLMLPTAPQRIRAVTHLDVNSQDVDEALGILRHVICEHRPCQNSS</sequence>
<dbReference type="InterPro" id="IPR023603">
    <property type="entry name" value="Low_specificity_L-TA-like"/>
</dbReference>
<dbReference type="AlphaFoldDB" id="A0A286RBV4"/>
<evidence type="ECO:0000259" key="6">
    <source>
        <dbReference type="Pfam" id="PF01212"/>
    </source>
</evidence>
<dbReference type="GO" id="GO:0005829">
    <property type="term" value="C:cytosol"/>
    <property type="evidence" value="ECO:0007669"/>
    <property type="project" value="TreeGrafter"/>
</dbReference>
<dbReference type="InterPro" id="IPR001597">
    <property type="entry name" value="ArAA_b-elim_lyase/Thr_aldolase"/>
</dbReference>
<feature type="domain" description="Aromatic amino acid beta-eliminating lyase/threonine aldolase" evidence="6">
    <location>
        <begin position="8"/>
        <end position="289"/>
    </location>
</feature>
<keyword evidence="4 7" id="KW-0456">Lyase</keyword>
<comment type="cofactor">
    <cofactor evidence="1">
        <name>pyridoxal 5'-phosphate</name>
        <dbReference type="ChEBI" id="CHEBI:597326"/>
    </cofactor>
</comment>
<dbReference type="InterPro" id="IPR015422">
    <property type="entry name" value="PyrdxlP-dep_Trfase_small"/>
</dbReference>
<dbReference type="NCBIfam" id="NF041359">
    <property type="entry name" value="GntG_guanitoxin"/>
    <property type="match status" value="1"/>
</dbReference>
<dbReference type="NCBIfam" id="NF007825">
    <property type="entry name" value="PRK10534.1"/>
    <property type="match status" value="1"/>
</dbReference>
<dbReference type="PIRSF" id="PIRSF017617">
    <property type="entry name" value="Thr_aldolase"/>
    <property type="match status" value="1"/>
</dbReference>
<dbReference type="GO" id="GO:0008732">
    <property type="term" value="F:L-allo-threonine aldolase activity"/>
    <property type="evidence" value="ECO:0007669"/>
    <property type="project" value="TreeGrafter"/>
</dbReference>
<evidence type="ECO:0000256" key="3">
    <source>
        <dbReference type="ARBA" id="ARBA00022898"/>
    </source>
</evidence>
<evidence type="ECO:0000313" key="7">
    <source>
        <dbReference type="EMBL" id="ASV73440.1"/>
    </source>
</evidence>
<dbReference type="GO" id="GO:0006545">
    <property type="term" value="P:glycine biosynthetic process"/>
    <property type="evidence" value="ECO:0007669"/>
    <property type="project" value="TreeGrafter"/>
</dbReference>
<dbReference type="EC" id="4.1.2.48" evidence="7"/>
<dbReference type="EMBL" id="CP018477">
    <property type="protein sequence ID" value="ASV73440.1"/>
    <property type="molecule type" value="Genomic_DNA"/>
</dbReference>
<dbReference type="Gene3D" id="3.40.640.10">
    <property type="entry name" value="Type I PLP-dependent aspartate aminotransferase-like (Major domain)"/>
    <property type="match status" value="1"/>
</dbReference>
<feature type="modified residue" description="N6-(pyridoxal phosphate)lysine" evidence="5">
    <location>
        <position position="204"/>
    </location>
</feature>
<comment type="similarity">
    <text evidence="2">Belongs to the threonine aldolase family.</text>
</comment>
<keyword evidence="8" id="KW-1185">Reference proteome</keyword>
<dbReference type="SUPFAM" id="SSF53383">
    <property type="entry name" value="PLP-dependent transferases"/>
    <property type="match status" value="1"/>
</dbReference>
<evidence type="ECO:0000313" key="8">
    <source>
        <dbReference type="Proteomes" id="UP000215086"/>
    </source>
</evidence>